<dbReference type="Gene3D" id="3.30.40.10">
    <property type="entry name" value="Zinc/RING finger domain, C3HC4 (zinc finger)"/>
    <property type="match status" value="1"/>
</dbReference>
<evidence type="ECO:0000259" key="6">
    <source>
        <dbReference type="PROSITE" id="PS51044"/>
    </source>
</evidence>
<dbReference type="Pfam" id="PF02891">
    <property type="entry name" value="zf-MIZ"/>
    <property type="match status" value="1"/>
</dbReference>
<dbReference type="PROSITE" id="PS51044">
    <property type="entry name" value="ZF_SP_RING"/>
    <property type="match status" value="1"/>
</dbReference>
<dbReference type="InterPro" id="IPR004181">
    <property type="entry name" value="Znf_MIZ"/>
</dbReference>
<evidence type="ECO:0000256" key="5">
    <source>
        <dbReference type="SAM" id="MobiDB-lite"/>
    </source>
</evidence>
<feature type="compositionally biased region" description="Low complexity" evidence="5">
    <location>
        <begin position="196"/>
        <end position="213"/>
    </location>
</feature>
<feature type="region of interest" description="Disordered" evidence="5">
    <location>
        <begin position="692"/>
        <end position="714"/>
    </location>
</feature>
<dbReference type="PANTHER" id="PTHR10782">
    <property type="entry name" value="ZINC FINGER MIZ DOMAIN-CONTAINING PROTEIN"/>
    <property type="match status" value="1"/>
</dbReference>
<evidence type="ECO:0000313" key="7">
    <source>
        <dbReference type="EMBL" id="KAL2801389.1"/>
    </source>
</evidence>
<dbReference type="InterPro" id="IPR013083">
    <property type="entry name" value="Znf_RING/FYVE/PHD"/>
</dbReference>
<keyword evidence="8" id="KW-1185">Reference proteome</keyword>
<feature type="region of interest" description="Disordered" evidence="5">
    <location>
        <begin position="1"/>
        <end position="288"/>
    </location>
</feature>
<dbReference type="CDD" id="cd16650">
    <property type="entry name" value="SP-RING_PIAS-like"/>
    <property type="match status" value="1"/>
</dbReference>
<sequence>MASLPNETPSSRPPDPPPNNPSSGGVLDLNRSNSTANIFLGGARKSWMATANHPHPNPGKRSNNKTPHCSPATSTPVSLPSSAESAPAPSHSACSSAPAPPLTAASSPAPTRSPGMRMGNIPSVPQPNSINPSTSSPTPPVALSACTTSRNVAPAHPHISPTTDTPPSVTHSPTAHHLPSPIRADQSSKPKERQQQKTQLQQAQLQAQSASSLPSPDPTIPPRSHTSPSNAIERNEPTIPNLPVAAFPSPPHQQTPLAHPPQPNARSVRGPTVVLPSNSPAGRDIHTGPYNTFVHAHPIPAAPNATRTPLPSHPQVNAAAAAFPSIGYAPALNHGYFVRAKYALDTLGASLSGNAQGLSDAVEAPRIQLLHYACSEQDFMYLILHQVYCLSSYNPSEFRKLPGITAKHVHGLETVKHLLVDNARVSGDFLRWCVHFPTPLQELMQVRGFGNTLNQVLDILVVFVDRWAPFERQVRSRGYPPLVDDIVNDLNIKSPVLQFNIFLCLCRRTPGARLEGKLQEIFIRSLEQFKRRYVEQIPVAQQQRQNEETISAYRSVIAAMKDSASAPAGPNAPGITHPSFNVPTPIPPMSSQPTLVSIPASAGHSSIHNRPPHHNINSHAHLLNGATPTSVRSPPITTSRRLPRQLSIPTLVQQRNAGPQVLSPRVTGTPSSPAMAISPSQHMAQREFPQAYQVQQQPQHQQQQHARPQNMNPVHPARHLAQMPAGAPLLQSGHPVQYPGTLQQPLRSSRPFLPPPNEPPVVNTRPDPRRLAIHQAHLRDPLNRPVSIESSGEKDTELFPYLTSFAVRPQPFDPVASTLNWEFFLTQADLNRIPRLQSQGKGQRNIRILKEGYESYRIRCIKVPPSASDVNEHSWSVAETVWPCTIYIFVNGEEFYARRKIHNGRDLPLDITTALRAGANTVAVHLIRSPAEQRGLVNYAMGVEVVSFHSFTHAKSLAQLLPAIESRKQICGRLSRNTGDDDDELSIVSDYLTVTLVDPYTARIFTVPVRGRHCQHSECFDHETFIQTRALKPGDCSAIEADWKCPICRQDARPQSLIVDGFLLEIRSELERTNRCDGARSLQIKADGTWELKTDEDVEGGTPEPSRTAIKRKSAALENAIYPPGQRPKIDRSSSLPDGVTNQSSDIIVLD</sequence>
<feature type="compositionally biased region" description="Pro residues" evidence="5">
    <location>
        <begin position="11"/>
        <end position="20"/>
    </location>
</feature>
<keyword evidence="2 4" id="KW-0863">Zinc-finger</keyword>
<dbReference type="PANTHER" id="PTHR10782:SF4">
    <property type="entry name" value="TONALLI, ISOFORM E"/>
    <property type="match status" value="1"/>
</dbReference>
<feature type="compositionally biased region" description="Polar residues" evidence="5">
    <location>
        <begin position="626"/>
        <end position="638"/>
    </location>
</feature>
<feature type="region of interest" description="Disordered" evidence="5">
    <location>
        <begin position="1115"/>
        <end position="1151"/>
    </location>
</feature>
<evidence type="ECO:0000313" key="8">
    <source>
        <dbReference type="Proteomes" id="UP001610563"/>
    </source>
</evidence>
<feature type="compositionally biased region" description="Polar residues" evidence="5">
    <location>
        <begin position="666"/>
        <end position="677"/>
    </location>
</feature>
<feature type="region of interest" description="Disordered" evidence="5">
    <location>
        <begin position="601"/>
        <end position="638"/>
    </location>
</feature>
<evidence type="ECO:0000256" key="3">
    <source>
        <dbReference type="ARBA" id="ARBA00022833"/>
    </source>
</evidence>
<accession>A0ABR4GS51</accession>
<feature type="compositionally biased region" description="Basic and acidic residues" evidence="5">
    <location>
        <begin position="186"/>
        <end position="195"/>
    </location>
</feature>
<dbReference type="Proteomes" id="UP001610563">
    <property type="component" value="Unassembled WGS sequence"/>
</dbReference>
<feature type="compositionally biased region" description="Low complexity" evidence="5">
    <location>
        <begin position="692"/>
        <end position="709"/>
    </location>
</feature>
<evidence type="ECO:0000256" key="1">
    <source>
        <dbReference type="ARBA" id="ARBA00022723"/>
    </source>
</evidence>
<gene>
    <name evidence="7" type="ORF">BJX66DRAFT_289723</name>
</gene>
<evidence type="ECO:0000256" key="4">
    <source>
        <dbReference type="PROSITE-ProRule" id="PRU00452"/>
    </source>
</evidence>
<feature type="compositionally biased region" description="Low complexity" evidence="5">
    <location>
        <begin position="1"/>
        <end position="10"/>
    </location>
</feature>
<feature type="domain" description="SP-RING-type" evidence="6">
    <location>
        <begin position="981"/>
        <end position="1072"/>
    </location>
</feature>
<feature type="compositionally biased region" description="Low complexity" evidence="5">
    <location>
        <begin position="78"/>
        <end position="114"/>
    </location>
</feature>
<protein>
    <recommendedName>
        <fullName evidence="6">SP-RING-type domain-containing protein</fullName>
    </recommendedName>
</protein>
<evidence type="ECO:0000256" key="2">
    <source>
        <dbReference type="ARBA" id="ARBA00022771"/>
    </source>
</evidence>
<name>A0ABR4GS51_9EURO</name>
<feature type="compositionally biased region" description="Polar residues" evidence="5">
    <location>
        <begin position="1133"/>
        <end position="1151"/>
    </location>
</feature>
<keyword evidence="1" id="KW-0479">Metal-binding</keyword>
<feature type="compositionally biased region" description="Polar residues" evidence="5">
    <location>
        <begin position="160"/>
        <end position="173"/>
    </location>
</feature>
<organism evidence="7 8">
    <name type="scientific">Aspergillus keveii</name>
    <dbReference type="NCBI Taxonomy" id="714993"/>
    <lineage>
        <taxon>Eukaryota</taxon>
        <taxon>Fungi</taxon>
        <taxon>Dikarya</taxon>
        <taxon>Ascomycota</taxon>
        <taxon>Pezizomycotina</taxon>
        <taxon>Eurotiomycetes</taxon>
        <taxon>Eurotiomycetidae</taxon>
        <taxon>Eurotiales</taxon>
        <taxon>Aspergillaceae</taxon>
        <taxon>Aspergillus</taxon>
        <taxon>Aspergillus subgen. Nidulantes</taxon>
    </lineage>
</organism>
<feature type="compositionally biased region" description="Pro residues" evidence="5">
    <location>
        <begin position="248"/>
        <end position="263"/>
    </location>
</feature>
<proteinExistence type="predicted"/>
<reference evidence="7 8" key="1">
    <citation type="submission" date="2024-07" db="EMBL/GenBank/DDBJ databases">
        <title>Section-level genome sequencing and comparative genomics of Aspergillus sections Usti and Cavernicolus.</title>
        <authorList>
            <consortium name="Lawrence Berkeley National Laboratory"/>
            <person name="Nybo J.L."/>
            <person name="Vesth T.C."/>
            <person name="Theobald S."/>
            <person name="Frisvad J.C."/>
            <person name="Larsen T.O."/>
            <person name="Kjaerboelling I."/>
            <person name="Rothschild-Mancinelli K."/>
            <person name="Lyhne E.K."/>
            <person name="Kogle M.E."/>
            <person name="Barry K."/>
            <person name="Clum A."/>
            <person name="Na H."/>
            <person name="Ledsgaard L."/>
            <person name="Lin J."/>
            <person name="Lipzen A."/>
            <person name="Kuo A."/>
            <person name="Riley R."/>
            <person name="Mondo S."/>
            <person name="Labutti K."/>
            <person name="Haridas S."/>
            <person name="Pangalinan J."/>
            <person name="Salamov A.A."/>
            <person name="Simmons B.A."/>
            <person name="Magnuson J.K."/>
            <person name="Chen J."/>
            <person name="Drula E."/>
            <person name="Henrissat B."/>
            <person name="Wiebenga A."/>
            <person name="Lubbers R.J."/>
            <person name="Gomes A.C."/>
            <person name="Makela M.R."/>
            <person name="Stajich J."/>
            <person name="Grigoriev I.V."/>
            <person name="Mortensen U.H."/>
            <person name="De Vries R.P."/>
            <person name="Baker S.E."/>
            <person name="Andersen M.R."/>
        </authorList>
    </citation>
    <scope>NUCLEOTIDE SEQUENCE [LARGE SCALE GENOMIC DNA]</scope>
    <source>
        <strain evidence="7 8">CBS 209.92</strain>
    </source>
</reference>
<keyword evidence="3" id="KW-0862">Zinc</keyword>
<feature type="compositionally biased region" description="Polar residues" evidence="5">
    <location>
        <begin position="60"/>
        <end position="77"/>
    </location>
</feature>
<feature type="region of interest" description="Disordered" evidence="5">
    <location>
        <begin position="655"/>
        <end position="677"/>
    </location>
</feature>
<feature type="region of interest" description="Disordered" evidence="5">
    <location>
        <begin position="728"/>
        <end position="766"/>
    </location>
</feature>
<comment type="caution">
    <text evidence="7">The sequence shown here is derived from an EMBL/GenBank/DDBJ whole genome shotgun (WGS) entry which is preliminary data.</text>
</comment>
<feature type="compositionally biased region" description="Low complexity" evidence="5">
    <location>
        <begin position="126"/>
        <end position="136"/>
    </location>
</feature>
<dbReference type="EMBL" id="JBFTWV010000001">
    <property type="protein sequence ID" value="KAL2801389.1"/>
    <property type="molecule type" value="Genomic_DNA"/>
</dbReference>